<dbReference type="FunFam" id="3.90.950.10:FF:000005">
    <property type="entry name" value="7-methyl-GTP pyrophosphatase"/>
    <property type="match status" value="1"/>
</dbReference>
<dbReference type="EMBL" id="OB677017">
    <property type="protein sequence ID" value="CAD7236176.1"/>
    <property type="molecule type" value="Genomic_DNA"/>
</dbReference>
<keyword evidence="3" id="KW-0378">Hydrolase</keyword>
<comment type="subcellular location">
    <subcellularLocation>
        <location evidence="1">Cytoplasm</location>
    </subcellularLocation>
</comment>
<evidence type="ECO:0000256" key="1">
    <source>
        <dbReference type="ARBA" id="ARBA00004496"/>
    </source>
</evidence>
<dbReference type="PIRSF" id="PIRSF006305">
    <property type="entry name" value="Maf"/>
    <property type="match status" value="1"/>
</dbReference>
<dbReference type="PANTHER" id="PTHR43213">
    <property type="entry name" value="BIFUNCTIONAL DTTP/UTP PYROPHOSPHATASE/METHYLTRANSFERASE PROTEIN-RELATED"/>
    <property type="match status" value="1"/>
</dbReference>
<reference evidence="5" key="1">
    <citation type="submission" date="2020-11" db="EMBL/GenBank/DDBJ databases">
        <authorList>
            <person name="Tran Van P."/>
        </authorList>
    </citation>
    <scope>NUCLEOTIDE SEQUENCE</scope>
</reference>
<dbReference type="PANTHER" id="PTHR43213:SF10">
    <property type="entry name" value="7-METHYL-GTP PYROPHOSPHATASE"/>
    <property type="match status" value="1"/>
</dbReference>
<keyword evidence="2" id="KW-0963">Cytoplasm</keyword>
<dbReference type="Pfam" id="PF02545">
    <property type="entry name" value="Maf"/>
    <property type="match status" value="1"/>
</dbReference>
<proteinExistence type="inferred from homology"/>
<dbReference type="GO" id="GO:0047429">
    <property type="term" value="F:nucleoside triphosphate diphosphatase activity"/>
    <property type="evidence" value="ECO:0007669"/>
    <property type="project" value="InterPro"/>
</dbReference>
<dbReference type="SUPFAM" id="SSF52972">
    <property type="entry name" value="ITPase-like"/>
    <property type="match status" value="1"/>
</dbReference>
<evidence type="ECO:0000313" key="5">
    <source>
        <dbReference type="EMBL" id="CAD7236176.1"/>
    </source>
</evidence>
<gene>
    <name evidence="5" type="ORF">CTOB1V02_LOCUS13991</name>
</gene>
<dbReference type="OrthoDB" id="10267058at2759"/>
<sequence length="200" mass="22221">MTLPKLILGSTSPFRAELLKKLRIPFDTAAPDVDESPKPGETPADLVTRLTRLKAQTVAHQHPEHLIITSDQVATFNGLPIGKPHDYDKAVNQLSNFSGKRVTFLTGIGLLNTLTGHYQFSLEPFHVYFKVLSRQQIEAYLLLEEPYQCAGSFKSEGLGITLFKKLEGDDPNTLVGLPLIRLTEFLANEKMILPLVTKPV</sequence>
<name>A0A7R8WW03_9CRUS</name>
<dbReference type="Gene3D" id="3.90.950.10">
    <property type="match status" value="1"/>
</dbReference>
<dbReference type="NCBIfam" id="TIGR00172">
    <property type="entry name" value="maf"/>
    <property type="match status" value="1"/>
</dbReference>
<evidence type="ECO:0000256" key="2">
    <source>
        <dbReference type="ARBA" id="ARBA00022490"/>
    </source>
</evidence>
<dbReference type="GO" id="GO:0009117">
    <property type="term" value="P:nucleotide metabolic process"/>
    <property type="evidence" value="ECO:0007669"/>
    <property type="project" value="UniProtKB-KW"/>
</dbReference>
<dbReference type="HAMAP" id="MF_00528">
    <property type="entry name" value="Maf"/>
    <property type="match status" value="1"/>
</dbReference>
<protein>
    <submittedName>
        <fullName evidence="5">Uncharacterized protein</fullName>
    </submittedName>
</protein>
<dbReference type="InterPro" id="IPR029001">
    <property type="entry name" value="ITPase-like_fam"/>
</dbReference>
<dbReference type="GO" id="GO:0005737">
    <property type="term" value="C:cytoplasm"/>
    <property type="evidence" value="ECO:0007669"/>
    <property type="project" value="UniProtKB-SubCell"/>
</dbReference>
<dbReference type="InterPro" id="IPR003697">
    <property type="entry name" value="Maf-like"/>
</dbReference>
<organism evidence="5">
    <name type="scientific">Cyprideis torosa</name>
    <dbReference type="NCBI Taxonomy" id="163714"/>
    <lineage>
        <taxon>Eukaryota</taxon>
        <taxon>Metazoa</taxon>
        <taxon>Ecdysozoa</taxon>
        <taxon>Arthropoda</taxon>
        <taxon>Crustacea</taxon>
        <taxon>Oligostraca</taxon>
        <taxon>Ostracoda</taxon>
        <taxon>Podocopa</taxon>
        <taxon>Podocopida</taxon>
        <taxon>Cytherocopina</taxon>
        <taxon>Cytheroidea</taxon>
        <taxon>Cytherideidae</taxon>
        <taxon>Cyprideis</taxon>
    </lineage>
</organism>
<evidence type="ECO:0000256" key="4">
    <source>
        <dbReference type="ARBA" id="ARBA00023080"/>
    </source>
</evidence>
<dbReference type="AlphaFoldDB" id="A0A7R8WW03"/>
<dbReference type="CDD" id="cd00555">
    <property type="entry name" value="Maf"/>
    <property type="match status" value="1"/>
</dbReference>
<evidence type="ECO:0000256" key="3">
    <source>
        <dbReference type="ARBA" id="ARBA00022801"/>
    </source>
</evidence>
<accession>A0A7R8WW03</accession>
<keyword evidence="4" id="KW-0546">Nucleotide metabolism</keyword>